<dbReference type="AlphaFoldDB" id="A0AAV0ZUQ1"/>
<proteinExistence type="predicted"/>
<dbReference type="Pfam" id="PF18052">
    <property type="entry name" value="Rx_N"/>
    <property type="match status" value="1"/>
</dbReference>
<keyword evidence="1" id="KW-0677">Repeat</keyword>
<evidence type="ECO:0000256" key="3">
    <source>
        <dbReference type="ARBA" id="ARBA00022821"/>
    </source>
</evidence>
<accession>A0AAV0ZUQ1</accession>
<evidence type="ECO:0000259" key="4">
    <source>
        <dbReference type="Pfam" id="PF18052"/>
    </source>
</evidence>
<keyword evidence="6" id="KW-1185">Reference proteome</keyword>
<name>A0AAV0ZUQ1_VICFA</name>
<dbReference type="Proteomes" id="UP001157006">
    <property type="component" value="Chromosome 3"/>
</dbReference>
<dbReference type="InterPro" id="IPR041118">
    <property type="entry name" value="Rx_N"/>
</dbReference>
<dbReference type="CDD" id="cd14798">
    <property type="entry name" value="RX-CC_like"/>
    <property type="match status" value="1"/>
</dbReference>
<gene>
    <name evidence="5" type="ORF">VFH_III027080</name>
</gene>
<dbReference type="InterPro" id="IPR038005">
    <property type="entry name" value="RX-like_CC"/>
</dbReference>
<dbReference type="Gene3D" id="1.20.5.4130">
    <property type="match status" value="1"/>
</dbReference>
<evidence type="ECO:0000256" key="1">
    <source>
        <dbReference type="ARBA" id="ARBA00022737"/>
    </source>
</evidence>
<keyword evidence="3" id="KW-0611">Plant defense</keyword>
<evidence type="ECO:0000313" key="6">
    <source>
        <dbReference type="Proteomes" id="UP001157006"/>
    </source>
</evidence>
<dbReference type="GO" id="GO:0006952">
    <property type="term" value="P:defense response"/>
    <property type="evidence" value="ECO:0007669"/>
    <property type="project" value="UniProtKB-KW"/>
</dbReference>
<organism evidence="5 6">
    <name type="scientific">Vicia faba</name>
    <name type="common">Broad bean</name>
    <name type="synonym">Faba vulgaris</name>
    <dbReference type="NCBI Taxonomy" id="3906"/>
    <lineage>
        <taxon>Eukaryota</taxon>
        <taxon>Viridiplantae</taxon>
        <taxon>Streptophyta</taxon>
        <taxon>Embryophyta</taxon>
        <taxon>Tracheophyta</taxon>
        <taxon>Spermatophyta</taxon>
        <taxon>Magnoliopsida</taxon>
        <taxon>eudicotyledons</taxon>
        <taxon>Gunneridae</taxon>
        <taxon>Pentapetalae</taxon>
        <taxon>rosids</taxon>
        <taxon>fabids</taxon>
        <taxon>Fabales</taxon>
        <taxon>Fabaceae</taxon>
        <taxon>Papilionoideae</taxon>
        <taxon>50 kb inversion clade</taxon>
        <taxon>NPAAA clade</taxon>
        <taxon>Hologalegina</taxon>
        <taxon>IRL clade</taxon>
        <taxon>Fabeae</taxon>
        <taxon>Vicia</taxon>
    </lineage>
</organism>
<feature type="domain" description="Disease resistance N-terminal" evidence="4">
    <location>
        <begin position="11"/>
        <end position="97"/>
    </location>
</feature>
<reference evidence="5 6" key="1">
    <citation type="submission" date="2023-01" db="EMBL/GenBank/DDBJ databases">
        <authorList>
            <person name="Kreplak J."/>
        </authorList>
    </citation>
    <scope>NUCLEOTIDE SEQUENCE [LARGE SCALE GENOMIC DNA]</scope>
</reference>
<dbReference type="GO" id="GO:0000166">
    <property type="term" value="F:nucleotide binding"/>
    <property type="evidence" value="ECO:0007669"/>
    <property type="project" value="UniProtKB-KW"/>
</dbReference>
<protein>
    <recommendedName>
        <fullName evidence="4">Disease resistance N-terminal domain-containing protein</fullName>
    </recommendedName>
</protein>
<dbReference type="EMBL" id="OX451738">
    <property type="protein sequence ID" value="CAI8602165.1"/>
    <property type="molecule type" value="Genomic_DNA"/>
</dbReference>
<sequence length="121" mass="13910">MDPSYLFGTAQFFIDKLASLAAEELSLALGVKQDLHEIEAKLSFIKAVLLDAEQKQNQNNSLREWLKQIKHILSTAEDVIDDFQCEALRKQVVNTSGSARRKELEVWERLHLQKLCLMIRV</sequence>
<evidence type="ECO:0000256" key="2">
    <source>
        <dbReference type="ARBA" id="ARBA00022741"/>
    </source>
</evidence>
<keyword evidence="2" id="KW-0547">Nucleotide-binding</keyword>
<evidence type="ECO:0000313" key="5">
    <source>
        <dbReference type="EMBL" id="CAI8602165.1"/>
    </source>
</evidence>